<proteinExistence type="predicted"/>
<evidence type="ECO:0000313" key="5">
    <source>
        <dbReference type="Proteomes" id="UP001311915"/>
    </source>
</evidence>
<evidence type="ECO:0000313" key="4">
    <source>
        <dbReference type="EMBL" id="KAK4719663.1"/>
    </source>
</evidence>
<organism evidence="4 5">
    <name type="scientific">Solanum pinnatisectum</name>
    <name type="common">tansyleaf nightshade</name>
    <dbReference type="NCBI Taxonomy" id="50273"/>
    <lineage>
        <taxon>Eukaryota</taxon>
        <taxon>Viridiplantae</taxon>
        <taxon>Streptophyta</taxon>
        <taxon>Embryophyta</taxon>
        <taxon>Tracheophyta</taxon>
        <taxon>Spermatophyta</taxon>
        <taxon>Magnoliopsida</taxon>
        <taxon>eudicotyledons</taxon>
        <taxon>Gunneridae</taxon>
        <taxon>Pentapetalae</taxon>
        <taxon>asterids</taxon>
        <taxon>lamiids</taxon>
        <taxon>Solanales</taxon>
        <taxon>Solanaceae</taxon>
        <taxon>Solanoideae</taxon>
        <taxon>Solaneae</taxon>
        <taxon>Solanum</taxon>
    </lineage>
</organism>
<dbReference type="AlphaFoldDB" id="A0AAV9L2Q5"/>
<dbReference type="Gene3D" id="3.30.70.100">
    <property type="match status" value="2"/>
</dbReference>
<feature type="domain" description="HMA" evidence="3">
    <location>
        <begin position="121"/>
        <end position="185"/>
    </location>
</feature>
<keyword evidence="5" id="KW-1185">Reference proteome</keyword>
<dbReference type="GO" id="GO:0046872">
    <property type="term" value="F:metal ion binding"/>
    <property type="evidence" value="ECO:0007669"/>
    <property type="project" value="InterPro"/>
</dbReference>
<dbReference type="Proteomes" id="UP001311915">
    <property type="component" value="Unassembled WGS sequence"/>
</dbReference>
<dbReference type="CDD" id="cd00371">
    <property type="entry name" value="HMA"/>
    <property type="match status" value="2"/>
</dbReference>
<reference evidence="4 5" key="1">
    <citation type="submission" date="2023-10" db="EMBL/GenBank/DDBJ databases">
        <title>Genome-Wide Identification Analysis in wild type Solanum Pinnatisectum Reveals Some Genes Defensing Phytophthora Infestans.</title>
        <authorList>
            <person name="Sun C."/>
        </authorList>
    </citation>
    <scope>NUCLEOTIDE SEQUENCE [LARGE SCALE GENOMIC DNA]</scope>
    <source>
        <strain evidence="4">LQN</strain>
        <tissue evidence="4">Leaf</tissue>
    </source>
</reference>
<gene>
    <name evidence="4" type="ORF">R3W88_018001</name>
</gene>
<feature type="compositionally biased region" description="Basic and acidic residues" evidence="2">
    <location>
        <begin position="188"/>
        <end position="230"/>
    </location>
</feature>
<dbReference type="GO" id="GO:0009626">
    <property type="term" value="P:plant-type hypersensitive response"/>
    <property type="evidence" value="ECO:0007669"/>
    <property type="project" value="UniProtKB-KW"/>
</dbReference>
<dbReference type="Pfam" id="PF00403">
    <property type="entry name" value="HMA"/>
    <property type="match status" value="2"/>
</dbReference>
<dbReference type="InterPro" id="IPR044258">
    <property type="entry name" value="HIPP09-like"/>
</dbReference>
<dbReference type="PANTHER" id="PTHR47066">
    <property type="entry name" value="HEAVY METAL-ASSOCIATED ISOPRENYLATED PLANT PROTEIN 9"/>
    <property type="match status" value="1"/>
</dbReference>
<dbReference type="SUPFAM" id="SSF55008">
    <property type="entry name" value="HMA, heavy metal-associated domain"/>
    <property type="match status" value="2"/>
</dbReference>
<dbReference type="PANTHER" id="PTHR47066:SF2">
    <property type="entry name" value="HMA DOMAIN-CONTAINING PROTEIN"/>
    <property type="match status" value="1"/>
</dbReference>
<feature type="domain" description="HMA" evidence="3">
    <location>
        <begin position="33"/>
        <end position="96"/>
    </location>
</feature>
<name>A0AAV9L2Q5_9SOLN</name>
<comment type="subcellular location">
    <subcellularLocation>
        <location evidence="1">Membrane</location>
        <topology evidence="1">Peripheral membrane protein</topology>
    </subcellularLocation>
</comment>
<evidence type="ECO:0000256" key="2">
    <source>
        <dbReference type="SAM" id="MobiDB-lite"/>
    </source>
</evidence>
<accession>A0AAV9L2Q5</accession>
<dbReference type="EMBL" id="JAWPEI010000008">
    <property type="protein sequence ID" value="KAK4719663.1"/>
    <property type="molecule type" value="Genomic_DNA"/>
</dbReference>
<feature type="region of interest" description="Disordered" evidence="2">
    <location>
        <begin position="186"/>
        <end position="233"/>
    </location>
</feature>
<evidence type="ECO:0000256" key="1">
    <source>
        <dbReference type="ARBA" id="ARBA00004170"/>
    </source>
</evidence>
<protein>
    <recommendedName>
        <fullName evidence="3">HMA domain-containing protein</fullName>
    </recommendedName>
</protein>
<dbReference type="GO" id="GO:0016020">
    <property type="term" value="C:membrane"/>
    <property type="evidence" value="ECO:0007669"/>
    <property type="project" value="UniProtKB-SubCell"/>
</dbReference>
<dbReference type="PROSITE" id="PS50846">
    <property type="entry name" value="HMA_2"/>
    <property type="match status" value="2"/>
</dbReference>
<evidence type="ECO:0000259" key="3">
    <source>
        <dbReference type="PROSITE" id="PS50846"/>
    </source>
</evidence>
<dbReference type="InterPro" id="IPR006121">
    <property type="entry name" value="HMA_dom"/>
</dbReference>
<sequence>MSKEAKKELVKEPKIEEMEEEITQEKIEELKLHSPLILCIDLHCIGCAQKIERTSSKIRGVDRVMIGMAQNQVTISGVIEPQAVCTRIVKETKRTAKVFSPLPQAEDEPIPEVVSSQVNRLTTVELIVNMHCEACAKQLKRKILKMRGVRTAETDLTLRKVIVKGSMDANKLVDYVYRRTKKQAKIVLQHEPRKHKEEPKSEDPNPDEEAKKLEEEEKKEGGEESNKASEGEETINKMMYYCQPFYDIERIPPPQLFSDENPNACCIT</sequence>
<comment type="caution">
    <text evidence="4">The sequence shown here is derived from an EMBL/GenBank/DDBJ whole genome shotgun (WGS) entry which is preliminary data.</text>
</comment>
<dbReference type="InterPro" id="IPR036163">
    <property type="entry name" value="HMA_dom_sf"/>
</dbReference>